<feature type="compositionally biased region" description="Polar residues" evidence="1">
    <location>
        <begin position="17"/>
        <end position="32"/>
    </location>
</feature>
<protein>
    <submittedName>
        <fullName evidence="3">Uncharacterized protein</fullName>
    </submittedName>
</protein>
<dbReference type="WBParaSite" id="SMUV_0000978401-mRNA-1">
    <property type="protein sequence ID" value="SMUV_0000978401-mRNA-1"/>
    <property type="gene ID" value="SMUV_0000978401"/>
</dbReference>
<proteinExistence type="predicted"/>
<feature type="region of interest" description="Disordered" evidence="1">
    <location>
        <begin position="1"/>
        <end position="32"/>
    </location>
</feature>
<keyword evidence="2" id="KW-1185">Reference proteome</keyword>
<accession>A0A0N5AXV2</accession>
<organism evidence="2 3">
    <name type="scientific">Syphacia muris</name>
    <dbReference type="NCBI Taxonomy" id="451379"/>
    <lineage>
        <taxon>Eukaryota</taxon>
        <taxon>Metazoa</taxon>
        <taxon>Ecdysozoa</taxon>
        <taxon>Nematoda</taxon>
        <taxon>Chromadorea</taxon>
        <taxon>Rhabditida</taxon>
        <taxon>Spirurina</taxon>
        <taxon>Oxyuridomorpha</taxon>
        <taxon>Oxyuroidea</taxon>
        <taxon>Oxyuridae</taxon>
        <taxon>Syphacia</taxon>
    </lineage>
</organism>
<dbReference type="STRING" id="451379.A0A0N5AXV2"/>
<evidence type="ECO:0000313" key="2">
    <source>
        <dbReference type="Proteomes" id="UP000046393"/>
    </source>
</evidence>
<sequence>MGKRKGRSRLVDDHSPLPTSSSSNGLKTVTFDGNSSVSNDYFMKPSGKGMRASPSINTLNRLERQNIVLWKRPLQTTYYATRESVHLFLRSLH</sequence>
<evidence type="ECO:0000256" key="1">
    <source>
        <dbReference type="SAM" id="MobiDB-lite"/>
    </source>
</evidence>
<name>A0A0N5AXV2_9BILA</name>
<dbReference type="Proteomes" id="UP000046393">
    <property type="component" value="Unplaced"/>
</dbReference>
<dbReference type="AlphaFoldDB" id="A0A0N5AXV2"/>
<reference evidence="3" key="1">
    <citation type="submission" date="2017-02" db="UniProtKB">
        <authorList>
            <consortium name="WormBaseParasite"/>
        </authorList>
    </citation>
    <scope>IDENTIFICATION</scope>
</reference>
<evidence type="ECO:0000313" key="3">
    <source>
        <dbReference type="WBParaSite" id="SMUV_0000978401-mRNA-1"/>
    </source>
</evidence>